<dbReference type="InterPro" id="IPR036291">
    <property type="entry name" value="NAD(P)-bd_dom_sf"/>
</dbReference>
<comment type="caution">
    <text evidence="3">The sequence shown here is derived from an EMBL/GenBank/DDBJ whole genome shotgun (WGS) entry which is preliminary data.</text>
</comment>
<dbReference type="PRINTS" id="PR00081">
    <property type="entry name" value="GDHRDH"/>
</dbReference>
<name>A0A2U2XE39_9FLAO</name>
<evidence type="ECO:0000313" key="3">
    <source>
        <dbReference type="EMBL" id="PWH86007.1"/>
    </source>
</evidence>
<dbReference type="AlphaFoldDB" id="A0A2U2XE39"/>
<protein>
    <submittedName>
        <fullName evidence="3">Oxidoreductase</fullName>
    </submittedName>
</protein>
<dbReference type="EMBL" id="QFRJ01000003">
    <property type="protein sequence ID" value="PWH86007.1"/>
    <property type="molecule type" value="Genomic_DNA"/>
</dbReference>
<reference evidence="3 4" key="2">
    <citation type="submission" date="2018-05" db="EMBL/GenBank/DDBJ databases">
        <authorList>
            <person name="Lanie J.A."/>
            <person name="Ng W.-L."/>
            <person name="Kazmierczak K.M."/>
            <person name="Andrzejewski T.M."/>
            <person name="Davidsen T.M."/>
            <person name="Wayne K.J."/>
            <person name="Tettelin H."/>
            <person name="Glass J.I."/>
            <person name="Rusch D."/>
            <person name="Podicherti R."/>
            <person name="Tsui H.-C.T."/>
            <person name="Winkler M.E."/>
        </authorList>
    </citation>
    <scope>NUCLEOTIDE SEQUENCE [LARGE SCALE GENOMIC DNA]</scope>
    <source>
        <strain evidence="3 4">C305</strain>
    </source>
</reference>
<evidence type="ECO:0000313" key="4">
    <source>
        <dbReference type="Proteomes" id="UP000245370"/>
    </source>
</evidence>
<dbReference type="PANTHER" id="PTHR43477">
    <property type="entry name" value="DIHYDROANTICAPSIN 7-DEHYDROGENASE"/>
    <property type="match status" value="1"/>
</dbReference>
<comment type="similarity">
    <text evidence="1">Belongs to the short-chain dehydrogenases/reductases (SDR) family.</text>
</comment>
<evidence type="ECO:0000256" key="1">
    <source>
        <dbReference type="ARBA" id="ARBA00006484"/>
    </source>
</evidence>
<dbReference type="CDD" id="cd05233">
    <property type="entry name" value="SDR_c"/>
    <property type="match status" value="1"/>
</dbReference>
<keyword evidence="2" id="KW-0560">Oxidoreductase</keyword>
<dbReference type="GO" id="GO:0016491">
    <property type="term" value="F:oxidoreductase activity"/>
    <property type="evidence" value="ECO:0007669"/>
    <property type="project" value="UniProtKB-KW"/>
</dbReference>
<dbReference type="InterPro" id="IPR051122">
    <property type="entry name" value="SDR_DHRS6-like"/>
</dbReference>
<dbReference type="PANTHER" id="PTHR43477:SF1">
    <property type="entry name" value="DIHYDROANTICAPSIN 7-DEHYDROGENASE"/>
    <property type="match status" value="1"/>
</dbReference>
<dbReference type="RefSeq" id="WP_109358815.1">
    <property type="nucleotide sequence ID" value="NZ_QFRJ01000003.1"/>
</dbReference>
<proteinExistence type="inferred from homology"/>
<gene>
    <name evidence="3" type="ORF">DIT68_05480</name>
</gene>
<dbReference type="InterPro" id="IPR002347">
    <property type="entry name" value="SDR_fam"/>
</dbReference>
<dbReference type="SUPFAM" id="SSF51735">
    <property type="entry name" value="NAD(P)-binding Rossmann-fold domains"/>
    <property type="match status" value="1"/>
</dbReference>
<dbReference type="Pfam" id="PF13561">
    <property type="entry name" value="adh_short_C2"/>
    <property type="match status" value="1"/>
</dbReference>
<dbReference type="OrthoDB" id="9803333at2"/>
<evidence type="ECO:0000256" key="2">
    <source>
        <dbReference type="ARBA" id="ARBA00023002"/>
    </source>
</evidence>
<sequence length="232" mass="25056">MKNYLIIGGSSGIGAAVTELLAKDNNTVFATYHSNDSNSDSDQVKYHHLDVMNSDFEMEFLPDSIDGVVYCPGSINLKPFARIKSDDFLADFNLQVNGAISVLQKVLPKLKKSESASVVMFSTVAVQNGFNFHSQVATSKGAIEGLTRSLAAEFAPKIRFNAVAPSLTDTNLAGKLLNSEEKKEANAQRHPLKKIGSAMDIAEMAVFLLSEKASWITGQILHVDGGMSSIKN</sequence>
<dbReference type="Proteomes" id="UP000245370">
    <property type="component" value="Unassembled WGS sequence"/>
</dbReference>
<accession>A0A2U2XE39</accession>
<reference evidence="3 4" key="1">
    <citation type="submission" date="2018-05" db="EMBL/GenBank/DDBJ databases">
        <title>Brumimicrobium oceani sp. nov., isolated from coastal sediment.</title>
        <authorList>
            <person name="Kou Y."/>
        </authorList>
    </citation>
    <scope>NUCLEOTIDE SEQUENCE [LARGE SCALE GENOMIC DNA]</scope>
    <source>
        <strain evidence="3 4">C305</strain>
    </source>
</reference>
<keyword evidence="4" id="KW-1185">Reference proteome</keyword>
<dbReference type="Gene3D" id="3.40.50.720">
    <property type="entry name" value="NAD(P)-binding Rossmann-like Domain"/>
    <property type="match status" value="1"/>
</dbReference>
<organism evidence="3 4">
    <name type="scientific">Brumimicrobium oceani</name>
    <dbReference type="NCBI Taxonomy" id="2100725"/>
    <lineage>
        <taxon>Bacteria</taxon>
        <taxon>Pseudomonadati</taxon>
        <taxon>Bacteroidota</taxon>
        <taxon>Flavobacteriia</taxon>
        <taxon>Flavobacteriales</taxon>
        <taxon>Crocinitomicaceae</taxon>
        <taxon>Brumimicrobium</taxon>
    </lineage>
</organism>